<dbReference type="Proteomes" id="UP000248405">
    <property type="component" value="Unassembled WGS sequence"/>
</dbReference>
<evidence type="ECO:0000259" key="7">
    <source>
        <dbReference type="PROSITE" id="PS50850"/>
    </source>
</evidence>
<dbReference type="EMBL" id="KZ821638">
    <property type="protein sequence ID" value="PYH65456.1"/>
    <property type="molecule type" value="Genomic_DNA"/>
</dbReference>
<keyword evidence="4 6" id="KW-1133">Transmembrane helix</keyword>
<keyword evidence="5 6" id="KW-0472">Membrane</keyword>
<dbReference type="PROSITE" id="PS00216">
    <property type="entry name" value="SUGAR_TRANSPORT_1"/>
    <property type="match status" value="1"/>
</dbReference>
<evidence type="ECO:0000313" key="8">
    <source>
        <dbReference type="EMBL" id="PYH65456.1"/>
    </source>
</evidence>
<dbReference type="InterPro" id="IPR005829">
    <property type="entry name" value="Sugar_transporter_CS"/>
</dbReference>
<dbReference type="InterPro" id="IPR036259">
    <property type="entry name" value="MFS_trans_sf"/>
</dbReference>
<comment type="subcellular location">
    <subcellularLocation>
        <location evidence="1">Membrane</location>
        <topology evidence="1">Multi-pass membrane protein</topology>
    </subcellularLocation>
</comment>
<comment type="similarity">
    <text evidence="2">Belongs to the major facilitator superfamily. Sugar transporter (TC 2.A.1.1) family.</text>
</comment>
<evidence type="ECO:0000256" key="3">
    <source>
        <dbReference type="ARBA" id="ARBA00022692"/>
    </source>
</evidence>
<reference evidence="8" key="1">
    <citation type="submission" date="2016-12" db="EMBL/GenBank/DDBJ databases">
        <title>The genomes of Aspergillus section Nigri reveals drivers in fungal speciation.</title>
        <authorList>
            <consortium name="DOE Joint Genome Institute"/>
            <person name="Vesth T.C."/>
            <person name="Nybo J."/>
            <person name="Theobald S."/>
            <person name="Brandl J."/>
            <person name="Frisvad J.C."/>
            <person name="Nielsen K.F."/>
            <person name="Lyhne E.K."/>
            <person name="Kogle M.E."/>
            <person name="Kuo A."/>
            <person name="Riley R."/>
            <person name="Clum A."/>
            <person name="Nolan M."/>
            <person name="Lipzen A."/>
            <person name="Salamov A."/>
            <person name="Henrissat B."/>
            <person name="Wiebenga A."/>
            <person name="De Vries R.P."/>
            <person name="Grigoriev I.V."/>
            <person name="Mortensen U.H."/>
            <person name="Andersen M.R."/>
            <person name="Baker S.E."/>
        </authorList>
    </citation>
    <scope>NUCLEOTIDE SEQUENCE [LARGE SCALE GENOMIC DNA]</scope>
    <source>
        <strain evidence="8">CBS 113365</strain>
    </source>
</reference>
<feature type="transmembrane region" description="Helical" evidence="6">
    <location>
        <begin position="304"/>
        <end position="324"/>
    </location>
</feature>
<feature type="transmembrane region" description="Helical" evidence="6">
    <location>
        <begin position="24"/>
        <end position="54"/>
    </location>
</feature>
<feature type="domain" description="Major facilitator superfamily (MFS) profile" evidence="7">
    <location>
        <begin position="1"/>
        <end position="386"/>
    </location>
</feature>
<dbReference type="PANTHER" id="PTHR48022">
    <property type="entry name" value="PLASTIDIC GLUCOSE TRANSPORTER 4"/>
    <property type="match status" value="1"/>
</dbReference>
<keyword evidence="3 6" id="KW-0812">Transmembrane</keyword>
<dbReference type="SUPFAM" id="SSF103473">
    <property type="entry name" value="MFS general substrate transporter"/>
    <property type="match status" value="1"/>
</dbReference>
<dbReference type="InterPro" id="IPR005828">
    <property type="entry name" value="MFS_sugar_transport-like"/>
</dbReference>
<feature type="transmembrane region" description="Helical" evidence="6">
    <location>
        <begin position="74"/>
        <end position="97"/>
    </location>
</feature>
<feature type="transmembrane region" description="Helical" evidence="6">
    <location>
        <begin position="336"/>
        <end position="356"/>
    </location>
</feature>
<dbReference type="InterPro" id="IPR050360">
    <property type="entry name" value="MFS_Sugar_Transporters"/>
</dbReference>
<organism evidence="8 9">
    <name type="scientific">Aspergillus vadensis (strain CBS 113365 / IMI 142717 / IBT 24658)</name>
    <dbReference type="NCBI Taxonomy" id="1448311"/>
    <lineage>
        <taxon>Eukaryota</taxon>
        <taxon>Fungi</taxon>
        <taxon>Dikarya</taxon>
        <taxon>Ascomycota</taxon>
        <taxon>Pezizomycotina</taxon>
        <taxon>Eurotiomycetes</taxon>
        <taxon>Eurotiomycetidae</taxon>
        <taxon>Eurotiales</taxon>
        <taxon>Aspergillaceae</taxon>
        <taxon>Aspergillus</taxon>
        <taxon>Aspergillus subgen. Circumdati</taxon>
    </lineage>
</organism>
<dbReference type="Pfam" id="PF00083">
    <property type="entry name" value="Sugar_tr"/>
    <property type="match status" value="2"/>
</dbReference>
<dbReference type="Gene3D" id="1.20.1250.20">
    <property type="entry name" value="MFS general substrate transporter like domains"/>
    <property type="match status" value="2"/>
</dbReference>
<name>A0A319AYI6_ASPVC</name>
<dbReference type="RefSeq" id="XP_025559250.1">
    <property type="nucleotide sequence ID" value="XM_025709099.1"/>
</dbReference>
<dbReference type="PROSITE" id="PS50850">
    <property type="entry name" value="MFS"/>
    <property type="match status" value="1"/>
</dbReference>
<keyword evidence="9" id="KW-1185">Reference proteome</keyword>
<gene>
    <name evidence="8" type="ORF">BO88DRAFT_428726</name>
</gene>
<evidence type="ECO:0000256" key="1">
    <source>
        <dbReference type="ARBA" id="ARBA00004141"/>
    </source>
</evidence>
<feature type="transmembrane region" description="Helical" evidence="6">
    <location>
        <begin position="205"/>
        <end position="228"/>
    </location>
</feature>
<feature type="transmembrane region" description="Helical" evidence="6">
    <location>
        <begin position="273"/>
        <end position="292"/>
    </location>
</feature>
<sequence length="419" mass="44688">MTMSIESNNSAGHGMAERTQAPRYVLASLLCSCGGLLFGIHGLIVSSIFIPAAVSSLFAGYLADKLDRPKGISIGALIFAIGAALEAAAVHIGILVVRRCIEYVGEGLYLGTLVVYICETSPPRVRGALTTGPQLLVTLGLTIGWLTLHGRRSEATAAEREKAEIKQTQGVTIEVVASASSDRHAPLVEHKYFDLFSKDVRTRTVLAVFLMGMQQLSGIDGVLYYAPLLFEQAGLASSDASFFASGVSATVIFAVTTPALIWADRWGRRHSTIYGGIGLAVTMFLIGGLYAGDAVHNSTSACRWVVISFTLSWAVGIEIYAAEIQPQRTRASATSLAHGSNWAANFLVALTIPILLSKSSFGAYYLFGGCTLITAFICALFMPESKGQSLDDIEDAFKSKSLSRTVLKAFRPITQTAQG</sequence>
<dbReference type="GO" id="GO:0005351">
    <property type="term" value="F:carbohydrate:proton symporter activity"/>
    <property type="evidence" value="ECO:0007669"/>
    <property type="project" value="TreeGrafter"/>
</dbReference>
<feature type="transmembrane region" description="Helical" evidence="6">
    <location>
        <begin position="362"/>
        <end position="382"/>
    </location>
</feature>
<evidence type="ECO:0000256" key="2">
    <source>
        <dbReference type="ARBA" id="ARBA00010992"/>
    </source>
</evidence>
<dbReference type="GeneID" id="37213691"/>
<protein>
    <submittedName>
        <fullName evidence="8">General substrate transporter</fullName>
    </submittedName>
</protein>
<dbReference type="GO" id="GO:0016020">
    <property type="term" value="C:membrane"/>
    <property type="evidence" value="ECO:0007669"/>
    <property type="project" value="UniProtKB-SubCell"/>
</dbReference>
<evidence type="ECO:0000256" key="6">
    <source>
        <dbReference type="SAM" id="Phobius"/>
    </source>
</evidence>
<dbReference type="InterPro" id="IPR020846">
    <property type="entry name" value="MFS_dom"/>
</dbReference>
<proteinExistence type="inferred from homology"/>
<dbReference type="PANTHER" id="PTHR48022:SF20">
    <property type="entry name" value="MAJOR FACILITATOR SUPERFAMILY (MFS) PROFILE DOMAIN-CONTAINING PROTEIN-RELATED"/>
    <property type="match status" value="1"/>
</dbReference>
<feature type="transmembrane region" description="Helical" evidence="6">
    <location>
        <begin position="240"/>
        <end position="261"/>
    </location>
</feature>
<accession>A0A319AYI6</accession>
<evidence type="ECO:0000313" key="9">
    <source>
        <dbReference type="Proteomes" id="UP000248405"/>
    </source>
</evidence>
<evidence type="ECO:0000256" key="5">
    <source>
        <dbReference type="ARBA" id="ARBA00023136"/>
    </source>
</evidence>
<dbReference type="OrthoDB" id="5399138at2759"/>
<dbReference type="AlphaFoldDB" id="A0A319AYI6"/>
<evidence type="ECO:0000256" key="4">
    <source>
        <dbReference type="ARBA" id="ARBA00022989"/>
    </source>
</evidence>